<dbReference type="InterPro" id="IPR006292">
    <property type="entry name" value="RNase_D"/>
</dbReference>
<dbReference type="Pfam" id="PF00570">
    <property type="entry name" value="HRDC"/>
    <property type="match status" value="1"/>
</dbReference>
<dbReference type="Gene3D" id="1.10.150.80">
    <property type="entry name" value="HRDC domain"/>
    <property type="match status" value="1"/>
</dbReference>
<dbReference type="Proteomes" id="UP001239782">
    <property type="component" value="Chromosome"/>
</dbReference>
<dbReference type="AlphaFoldDB" id="A0AA51X6Y5"/>
<dbReference type="InterPro" id="IPR044876">
    <property type="entry name" value="HRDC_dom_sf"/>
</dbReference>
<name>A0AA51X6Y5_9GAMM</name>
<dbReference type="PROSITE" id="PS50967">
    <property type="entry name" value="HRDC"/>
    <property type="match status" value="1"/>
</dbReference>
<keyword evidence="5" id="KW-0269">Exonuclease</keyword>
<dbReference type="SMART" id="SM00474">
    <property type="entry name" value="35EXOc"/>
    <property type="match status" value="1"/>
</dbReference>
<dbReference type="SUPFAM" id="SSF47819">
    <property type="entry name" value="HRDC-like"/>
    <property type="match status" value="1"/>
</dbReference>
<organism evidence="7 8">
    <name type="scientific">Pleionea litopenaei</name>
    <dbReference type="NCBI Taxonomy" id="3070815"/>
    <lineage>
        <taxon>Bacteria</taxon>
        <taxon>Pseudomonadati</taxon>
        <taxon>Pseudomonadota</taxon>
        <taxon>Gammaproteobacteria</taxon>
        <taxon>Oceanospirillales</taxon>
        <taxon>Pleioneaceae</taxon>
        <taxon>Pleionea</taxon>
    </lineage>
</organism>
<evidence type="ECO:0000256" key="2">
    <source>
        <dbReference type="ARBA" id="ARBA00022694"/>
    </source>
</evidence>
<dbReference type="RefSeq" id="WP_309202926.1">
    <property type="nucleotide sequence ID" value="NZ_CP133548.1"/>
</dbReference>
<dbReference type="Gene3D" id="3.30.420.10">
    <property type="entry name" value="Ribonuclease H-like superfamily/Ribonuclease H"/>
    <property type="match status" value="1"/>
</dbReference>
<dbReference type="PANTHER" id="PTHR47649:SF1">
    <property type="entry name" value="RIBONUCLEASE D"/>
    <property type="match status" value="1"/>
</dbReference>
<dbReference type="PANTHER" id="PTHR47649">
    <property type="entry name" value="RIBONUCLEASE D"/>
    <property type="match status" value="1"/>
</dbReference>
<accession>A0AA51X6Y5</accession>
<proteinExistence type="predicted"/>
<dbReference type="NCBIfam" id="TIGR01388">
    <property type="entry name" value="rnd"/>
    <property type="match status" value="1"/>
</dbReference>
<dbReference type="Pfam" id="PF01612">
    <property type="entry name" value="DNA_pol_A_exo1"/>
    <property type="match status" value="1"/>
</dbReference>
<reference evidence="7 8" key="1">
    <citation type="submission" date="2023-08" db="EMBL/GenBank/DDBJ databases">
        <title>Pleionea litopenaei sp. nov., isolated from stomach of juvenile Litopenaeus vannamei.</title>
        <authorList>
            <person name="Rho A.M."/>
            <person name="Hwang C.Y."/>
        </authorList>
    </citation>
    <scope>NUCLEOTIDE SEQUENCE [LARGE SCALE GENOMIC DNA]</scope>
    <source>
        <strain evidence="7 8">HL-JVS1</strain>
    </source>
</reference>
<dbReference type="CDD" id="cd06142">
    <property type="entry name" value="RNaseD_exo"/>
    <property type="match status" value="1"/>
</dbReference>
<evidence type="ECO:0000313" key="8">
    <source>
        <dbReference type="Proteomes" id="UP001239782"/>
    </source>
</evidence>
<keyword evidence="2" id="KW-0819">tRNA processing</keyword>
<dbReference type="GO" id="GO:0008033">
    <property type="term" value="P:tRNA processing"/>
    <property type="evidence" value="ECO:0007669"/>
    <property type="project" value="UniProtKB-KW"/>
</dbReference>
<evidence type="ECO:0000259" key="6">
    <source>
        <dbReference type="PROSITE" id="PS50967"/>
    </source>
</evidence>
<dbReference type="KEGG" id="plei:Q9312_02325"/>
<evidence type="ECO:0000256" key="3">
    <source>
        <dbReference type="ARBA" id="ARBA00022722"/>
    </source>
</evidence>
<protein>
    <submittedName>
        <fullName evidence="7">Ribonuclease D</fullName>
        <ecNumber evidence="7">3.1.13.5</ecNumber>
    </submittedName>
</protein>
<keyword evidence="1" id="KW-0963">Cytoplasm</keyword>
<evidence type="ECO:0000256" key="5">
    <source>
        <dbReference type="ARBA" id="ARBA00022839"/>
    </source>
</evidence>
<gene>
    <name evidence="7" type="primary">rnd</name>
    <name evidence="7" type="ORF">Q9312_02325</name>
</gene>
<dbReference type="GO" id="GO:0008408">
    <property type="term" value="F:3'-5' exonuclease activity"/>
    <property type="evidence" value="ECO:0007669"/>
    <property type="project" value="InterPro"/>
</dbReference>
<feature type="domain" description="HRDC" evidence="6">
    <location>
        <begin position="212"/>
        <end position="292"/>
    </location>
</feature>
<evidence type="ECO:0000313" key="7">
    <source>
        <dbReference type="EMBL" id="WMS87772.1"/>
    </source>
</evidence>
<dbReference type="SUPFAM" id="SSF53098">
    <property type="entry name" value="Ribonuclease H-like"/>
    <property type="match status" value="1"/>
</dbReference>
<dbReference type="GO" id="GO:0003676">
    <property type="term" value="F:nucleic acid binding"/>
    <property type="evidence" value="ECO:0007669"/>
    <property type="project" value="InterPro"/>
</dbReference>
<dbReference type="InterPro" id="IPR012337">
    <property type="entry name" value="RNaseH-like_sf"/>
</dbReference>
<dbReference type="GO" id="GO:0000166">
    <property type="term" value="F:nucleotide binding"/>
    <property type="evidence" value="ECO:0007669"/>
    <property type="project" value="InterPro"/>
</dbReference>
<keyword evidence="8" id="KW-1185">Reference proteome</keyword>
<keyword evidence="3" id="KW-0540">Nuclease</keyword>
<dbReference type="GO" id="GO:0033890">
    <property type="term" value="F:ribonuclease D activity"/>
    <property type="evidence" value="ECO:0007669"/>
    <property type="project" value="UniProtKB-EC"/>
</dbReference>
<dbReference type="InterPro" id="IPR002121">
    <property type="entry name" value="HRDC_dom"/>
</dbReference>
<evidence type="ECO:0000256" key="4">
    <source>
        <dbReference type="ARBA" id="ARBA00022801"/>
    </source>
</evidence>
<dbReference type="InterPro" id="IPR010997">
    <property type="entry name" value="HRDC-like_sf"/>
</dbReference>
<dbReference type="EMBL" id="CP133548">
    <property type="protein sequence ID" value="WMS87772.1"/>
    <property type="molecule type" value="Genomic_DNA"/>
</dbReference>
<dbReference type="InterPro" id="IPR051086">
    <property type="entry name" value="RNase_D-like"/>
</dbReference>
<keyword evidence="4 7" id="KW-0378">Hydrolase</keyword>
<sequence>MSRFHWINDTTQLTPLVEHWRKLGCVFVDTEFHRERTFYPLLALIQLSDGTQNYLIEPKIAKQCDAFVELLSDSNIRKVFHSASEDCEVLYRFFGVPMQGLFDTQIAGSFIGLGVSIGYAAMVESLCDVSLAKGWSRSDWMQRPLTEQQLNYAVDDVEYLASAYVKLIDRLKEKPELASWIEQDCAALESRVDALDNMDEAYLDVKNAWKLNKAQLIRLYHLSLWREHEARDRDLPKTFILKNDELFELSRLGLTDKQQLPFIDKWHPASRRRHGKALIDVLIDVEQSGDLPENFIAPLSPKFWQAQTQSMQVARDGIESVATTLGLESEVLCSKKLLRQYVSHLLGKRPRLPRAWTKMREQNLGPVIRSAFEKSS</sequence>
<dbReference type="EC" id="3.1.13.5" evidence="7"/>
<evidence type="ECO:0000256" key="1">
    <source>
        <dbReference type="ARBA" id="ARBA00022490"/>
    </source>
</evidence>
<dbReference type="InterPro" id="IPR036397">
    <property type="entry name" value="RNaseH_sf"/>
</dbReference>
<dbReference type="InterPro" id="IPR002562">
    <property type="entry name" value="3'-5'_exonuclease_dom"/>
</dbReference>